<dbReference type="AlphaFoldDB" id="A0A1Q9E5Z8"/>
<name>A0A1Q9E5Z8_SYMMI</name>
<organism evidence="2 3">
    <name type="scientific">Symbiodinium microadriaticum</name>
    <name type="common">Dinoflagellate</name>
    <name type="synonym">Zooxanthella microadriatica</name>
    <dbReference type="NCBI Taxonomy" id="2951"/>
    <lineage>
        <taxon>Eukaryota</taxon>
        <taxon>Sar</taxon>
        <taxon>Alveolata</taxon>
        <taxon>Dinophyceae</taxon>
        <taxon>Suessiales</taxon>
        <taxon>Symbiodiniaceae</taxon>
        <taxon>Symbiodinium</taxon>
    </lineage>
</organism>
<feature type="region of interest" description="Disordered" evidence="1">
    <location>
        <begin position="40"/>
        <end position="60"/>
    </location>
</feature>
<evidence type="ECO:0000313" key="2">
    <source>
        <dbReference type="EMBL" id="OLQ02846.1"/>
    </source>
</evidence>
<feature type="region of interest" description="Disordered" evidence="1">
    <location>
        <begin position="84"/>
        <end position="128"/>
    </location>
</feature>
<gene>
    <name evidence="2" type="ORF">AK812_SmicGene14255</name>
</gene>
<proteinExistence type="predicted"/>
<dbReference type="Proteomes" id="UP000186817">
    <property type="component" value="Unassembled WGS sequence"/>
</dbReference>
<reference evidence="2 3" key="1">
    <citation type="submission" date="2016-02" db="EMBL/GenBank/DDBJ databases">
        <title>Genome analysis of coral dinoflagellate symbionts highlights evolutionary adaptations to a symbiotic lifestyle.</title>
        <authorList>
            <person name="Aranda M."/>
            <person name="Li Y."/>
            <person name="Liew Y.J."/>
            <person name="Baumgarten S."/>
            <person name="Simakov O."/>
            <person name="Wilson M."/>
            <person name="Piel J."/>
            <person name="Ashoor H."/>
            <person name="Bougouffa S."/>
            <person name="Bajic V.B."/>
            <person name="Ryu T."/>
            <person name="Ravasi T."/>
            <person name="Bayer T."/>
            <person name="Micklem G."/>
            <person name="Kim H."/>
            <person name="Bhak J."/>
            <person name="Lajeunesse T.C."/>
            <person name="Voolstra C.R."/>
        </authorList>
    </citation>
    <scope>NUCLEOTIDE SEQUENCE [LARGE SCALE GENOMIC DNA]</scope>
    <source>
        <strain evidence="2 3">CCMP2467</strain>
    </source>
</reference>
<evidence type="ECO:0000256" key="1">
    <source>
        <dbReference type="SAM" id="MobiDB-lite"/>
    </source>
</evidence>
<protein>
    <recommendedName>
        <fullName evidence="4">K Homology domain-containing protein</fullName>
    </recommendedName>
</protein>
<evidence type="ECO:0008006" key="4">
    <source>
        <dbReference type="Google" id="ProtNLM"/>
    </source>
</evidence>
<accession>A0A1Q9E5Z8</accession>
<keyword evidence="3" id="KW-1185">Reference proteome</keyword>
<feature type="compositionally biased region" description="Basic residues" evidence="1">
    <location>
        <begin position="101"/>
        <end position="122"/>
    </location>
</feature>
<sequence length="180" mass="19540">MFDWCSLHPGLEIAAHVRCAAPFTEVTSAGQQTSTWRVQDPGAVAPRYTSGGGAGASVPAPHPPGAITCSFIPLQEESVLLLTAHPQSGPRRSPRSGANKRWSRSPSRRRQRVKSASRSRSHGRLDEGDAPSRIFVAHADCAKIIGRKGEIMSRTCFELEAMFSMQTLGVCLFYGSISRY</sequence>
<comment type="caution">
    <text evidence="2">The sequence shown here is derived from an EMBL/GenBank/DDBJ whole genome shotgun (WGS) entry which is preliminary data.</text>
</comment>
<dbReference type="EMBL" id="LSRX01000252">
    <property type="protein sequence ID" value="OLQ02846.1"/>
    <property type="molecule type" value="Genomic_DNA"/>
</dbReference>
<evidence type="ECO:0000313" key="3">
    <source>
        <dbReference type="Proteomes" id="UP000186817"/>
    </source>
</evidence>